<evidence type="ECO:0000313" key="2">
    <source>
        <dbReference type="Proteomes" id="UP000053831"/>
    </source>
</evidence>
<sequence>MSEFDCLIACESEEECNRIVGAIRNSSFFSSGYRVREHKRDWVNLAFTGADAGDGSLPPVYRGLANLLLASGFEQTWSYWGSRRFQKDQKRNDE</sequence>
<dbReference type="EMBL" id="LGSR01000006">
    <property type="protein sequence ID" value="KOS22068.1"/>
    <property type="molecule type" value="Genomic_DNA"/>
</dbReference>
<dbReference type="Proteomes" id="UP000053831">
    <property type="component" value="Unassembled WGS sequence"/>
</dbReference>
<dbReference type="OrthoDB" id="10424466at2759"/>
<reference evidence="1 2" key="1">
    <citation type="submission" date="2015-07" db="EMBL/GenBank/DDBJ databases">
        <title>The genome of the fungus Escovopsis weberi, a specialized disease agent of ant agriculture.</title>
        <authorList>
            <person name="de Man T.J."/>
            <person name="Stajich J.E."/>
            <person name="Kubicek C.P."/>
            <person name="Chenthamara K."/>
            <person name="Atanasova L."/>
            <person name="Druzhinina I.S."/>
            <person name="Birnbaum S."/>
            <person name="Barribeau S.M."/>
            <person name="Teiling C."/>
            <person name="Suen G."/>
            <person name="Currie C."/>
            <person name="Gerardo N.M."/>
        </authorList>
    </citation>
    <scope>NUCLEOTIDE SEQUENCE [LARGE SCALE GENOMIC DNA]</scope>
</reference>
<proteinExistence type="predicted"/>
<organism evidence="1 2">
    <name type="scientific">Escovopsis weberi</name>
    <dbReference type="NCBI Taxonomy" id="150374"/>
    <lineage>
        <taxon>Eukaryota</taxon>
        <taxon>Fungi</taxon>
        <taxon>Dikarya</taxon>
        <taxon>Ascomycota</taxon>
        <taxon>Pezizomycotina</taxon>
        <taxon>Sordariomycetes</taxon>
        <taxon>Hypocreomycetidae</taxon>
        <taxon>Hypocreales</taxon>
        <taxon>Hypocreaceae</taxon>
        <taxon>Escovopsis</taxon>
    </lineage>
</organism>
<dbReference type="AlphaFoldDB" id="A0A0M8MZL6"/>
<protein>
    <submittedName>
        <fullName evidence="1">Uncharacterized protein</fullName>
    </submittedName>
</protein>
<accession>A0A0M8MZL6</accession>
<name>A0A0M8MZL6_ESCWE</name>
<comment type="caution">
    <text evidence="1">The sequence shown here is derived from an EMBL/GenBank/DDBJ whole genome shotgun (WGS) entry which is preliminary data.</text>
</comment>
<keyword evidence="2" id="KW-1185">Reference proteome</keyword>
<evidence type="ECO:0000313" key="1">
    <source>
        <dbReference type="EMBL" id="KOS22068.1"/>
    </source>
</evidence>
<gene>
    <name evidence="1" type="ORF">ESCO_001945</name>
</gene>